<dbReference type="EMBL" id="AKWR02000028">
    <property type="protein sequence ID" value="EMJ38493.1"/>
    <property type="molecule type" value="Genomic_DNA"/>
</dbReference>
<sequence>MNKNLKSIIDVTDSLMKNDVSNAKEIINTHYPHKSISYDKRKLSTFEKLSLFIRDGFIDRYTGDQLVFPNVLRLTSFNLTTSFSYHTNWKISKFHTPIGNLYLLVIVPIAKGGSDSYENLITTSMENNLLKFNFL</sequence>
<gene>
    <name evidence="1" type="ORF">LEP1GSC079_1682</name>
</gene>
<evidence type="ECO:0000313" key="1">
    <source>
        <dbReference type="EMBL" id="EMJ38493.1"/>
    </source>
</evidence>
<dbReference type="AlphaFoldDB" id="A0A0F6IKB8"/>
<protein>
    <submittedName>
        <fullName evidence="1">Uncharacterized protein</fullName>
    </submittedName>
</protein>
<accession>A0A0F6IKB8</accession>
<name>A0A0F6IKB8_LEPIR</name>
<proteinExistence type="predicted"/>
<organism evidence="1 2">
    <name type="scientific">Leptospira interrogans str. FPW1039</name>
    <dbReference type="NCBI Taxonomy" id="1193040"/>
    <lineage>
        <taxon>Bacteria</taxon>
        <taxon>Pseudomonadati</taxon>
        <taxon>Spirochaetota</taxon>
        <taxon>Spirochaetia</taxon>
        <taxon>Leptospirales</taxon>
        <taxon>Leptospiraceae</taxon>
        <taxon>Leptospira</taxon>
    </lineage>
</organism>
<evidence type="ECO:0000313" key="2">
    <source>
        <dbReference type="Proteomes" id="UP000012164"/>
    </source>
</evidence>
<comment type="caution">
    <text evidence="1">The sequence shown here is derived from an EMBL/GenBank/DDBJ whole genome shotgun (WGS) entry which is preliminary data.</text>
</comment>
<reference evidence="1 2" key="1">
    <citation type="submission" date="2013-01" db="EMBL/GenBank/DDBJ databases">
        <authorList>
            <person name="Harkins D.M."/>
            <person name="Durkin A.S."/>
            <person name="Brinkac L.M."/>
            <person name="Haft D.H."/>
            <person name="Selengut J.D."/>
            <person name="Sanka R."/>
            <person name="DePew J."/>
            <person name="Purushe J."/>
            <person name="Peacock S.J."/>
            <person name="Thaipadungpanit J."/>
            <person name="Wuthiekanun V.W."/>
            <person name="Day N.P."/>
            <person name="Vinetz J.M."/>
            <person name="Sutton G.G."/>
            <person name="Nierman W.C."/>
            <person name="Fouts D.E."/>
        </authorList>
    </citation>
    <scope>NUCLEOTIDE SEQUENCE [LARGE SCALE GENOMIC DNA]</scope>
    <source>
        <strain evidence="1 2">FPW1039</strain>
    </source>
</reference>
<dbReference type="Proteomes" id="UP000012164">
    <property type="component" value="Unassembled WGS sequence"/>
</dbReference>